<organism evidence="1">
    <name type="scientific">Myoviridae sp. ctrCp2</name>
    <dbReference type="NCBI Taxonomy" id="2825179"/>
    <lineage>
        <taxon>Viruses</taxon>
        <taxon>Duplodnaviria</taxon>
        <taxon>Heunggongvirae</taxon>
        <taxon>Uroviricota</taxon>
        <taxon>Caudoviricetes</taxon>
    </lineage>
</organism>
<accession>A0A8S5P0D3</accession>
<proteinExistence type="predicted"/>
<evidence type="ECO:0000313" key="1">
    <source>
        <dbReference type="EMBL" id="DAD99922.1"/>
    </source>
</evidence>
<sequence length="45" mass="5332">MKSLIFSGFFICRKSSYKQLDTVVHHIFLPYFYRGTIKGFCPMSH</sequence>
<protein>
    <submittedName>
        <fullName evidence="1">Uncharacterized protein</fullName>
    </submittedName>
</protein>
<name>A0A8S5P0D3_9CAUD</name>
<dbReference type="EMBL" id="BK015296">
    <property type="protein sequence ID" value="DAD99922.1"/>
    <property type="molecule type" value="Genomic_DNA"/>
</dbReference>
<reference evidence="1" key="1">
    <citation type="journal article" date="2021" name="Proc. Natl. Acad. Sci. U.S.A.">
        <title>A Catalog of Tens of Thousands of Viruses from Human Metagenomes Reveals Hidden Associations with Chronic Diseases.</title>
        <authorList>
            <person name="Tisza M.J."/>
            <person name="Buck C.B."/>
        </authorList>
    </citation>
    <scope>NUCLEOTIDE SEQUENCE</scope>
    <source>
        <strain evidence="1">CtrCp2</strain>
    </source>
</reference>